<sequence length="126" mass="12977">MKTIATSVLAFAFFVASAAAQSGHGTLFDFNPSLGACGFTNTSDQLVAAVSSDTFHSFPGSGSNPNNNPICHHTLTVSHDGKSVTAQIVDFLGDEPAGDVGLSPAAFSTFAPPSQGVVQDVYWVIN</sequence>
<organism evidence="3 4">
    <name type="scientific">Ceriporiopsis subvermispora (strain B)</name>
    <name type="common">White-rot fungus</name>
    <name type="synonym">Gelatoporia subvermispora</name>
    <dbReference type="NCBI Taxonomy" id="914234"/>
    <lineage>
        <taxon>Eukaryota</taxon>
        <taxon>Fungi</taxon>
        <taxon>Dikarya</taxon>
        <taxon>Basidiomycota</taxon>
        <taxon>Agaricomycotina</taxon>
        <taxon>Agaricomycetes</taxon>
        <taxon>Polyporales</taxon>
        <taxon>Gelatoporiaceae</taxon>
        <taxon>Gelatoporia</taxon>
    </lineage>
</organism>
<feature type="signal peptide" evidence="2">
    <location>
        <begin position="1"/>
        <end position="20"/>
    </location>
</feature>
<dbReference type="EMBL" id="KB445808">
    <property type="protein sequence ID" value="EMD33016.1"/>
    <property type="molecule type" value="Genomic_DNA"/>
</dbReference>
<reference evidence="3 4" key="1">
    <citation type="journal article" date="2012" name="Proc. Natl. Acad. Sci. U.S.A.">
        <title>Comparative genomics of Ceriporiopsis subvermispora and Phanerochaete chrysosporium provide insight into selective ligninolysis.</title>
        <authorList>
            <person name="Fernandez-Fueyo E."/>
            <person name="Ruiz-Duenas F.J."/>
            <person name="Ferreira P."/>
            <person name="Floudas D."/>
            <person name="Hibbett D.S."/>
            <person name="Canessa P."/>
            <person name="Larrondo L.F."/>
            <person name="James T.Y."/>
            <person name="Seelenfreund D."/>
            <person name="Lobos S."/>
            <person name="Polanco R."/>
            <person name="Tello M."/>
            <person name="Honda Y."/>
            <person name="Watanabe T."/>
            <person name="Watanabe T."/>
            <person name="Ryu J.S."/>
            <person name="Kubicek C.P."/>
            <person name="Schmoll M."/>
            <person name="Gaskell J."/>
            <person name="Hammel K.E."/>
            <person name="St John F.J."/>
            <person name="Vanden Wymelenberg A."/>
            <person name="Sabat G."/>
            <person name="Splinter BonDurant S."/>
            <person name="Syed K."/>
            <person name="Yadav J.S."/>
            <person name="Doddapaneni H."/>
            <person name="Subramanian V."/>
            <person name="Lavin J.L."/>
            <person name="Oguiza J.A."/>
            <person name="Perez G."/>
            <person name="Pisabarro A.G."/>
            <person name="Ramirez L."/>
            <person name="Santoyo F."/>
            <person name="Master E."/>
            <person name="Coutinho P.M."/>
            <person name="Henrissat B."/>
            <person name="Lombard V."/>
            <person name="Magnuson J.K."/>
            <person name="Kuees U."/>
            <person name="Hori C."/>
            <person name="Igarashi K."/>
            <person name="Samejima M."/>
            <person name="Held B.W."/>
            <person name="Barry K.W."/>
            <person name="LaButti K.M."/>
            <person name="Lapidus A."/>
            <person name="Lindquist E.A."/>
            <person name="Lucas S.M."/>
            <person name="Riley R."/>
            <person name="Salamov A.A."/>
            <person name="Hoffmeister D."/>
            <person name="Schwenk D."/>
            <person name="Hadar Y."/>
            <person name="Yarden O."/>
            <person name="de Vries R.P."/>
            <person name="Wiebenga A."/>
            <person name="Stenlid J."/>
            <person name="Eastwood D."/>
            <person name="Grigoriev I.V."/>
            <person name="Berka R.M."/>
            <person name="Blanchette R.A."/>
            <person name="Kersten P."/>
            <person name="Martinez A.T."/>
            <person name="Vicuna R."/>
            <person name="Cullen D."/>
        </authorList>
    </citation>
    <scope>NUCLEOTIDE SEQUENCE [LARGE SCALE GENOMIC DNA]</scope>
    <source>
        <strain evidence="3 4">B</strain>
    </source>
</reference>
<dbReference type="OrthoDB" id="406505at2759"/>
<dbReference type="Gene3D" id="2.40.40.10">
    <property type="entry name" value="RlpA-like domain"/>
    <property type="match status" value="1"/>
</dbReference>
<dbReference type="PANTHER" id="PTHR31836">
    <property type="match status" value="1"/>
</dbReference>
<keyword evidence="1 2" id="KW-0732">Signal</keyword>
<dbReference type="AlphaFoldDB" id="M2R2A8"/>
<dbReference type="Proteomes" id="UP000016930">
    <property type="component" value="Unassembled WGS sequence"/>
</dbReference>
<keyword evidence="4" id="KW-1185">Reference proteome</keyword>
<dbReference type="InterPro" id="IPR051477">
    <property type="entry name" value="Expansin_CellWall"/>
</dbReference>
<dbReference type="PANTHER" id="PTHR31836:SF28">
    <property type="entry name" value="SRCR DOMAIN-CONTAINING PROTEIN-RELATED"/>
    <property type="match status" value="1"/>
</dbReference>
<evidence type="ECO:0000313" key="4">
    <source>
        <dbReference type="Proteomes" id="UP000016930"/>
    </source>
</evidence>
<accession>M2R2A8</accession>
<gene>
    <name evidence="3" type="ORF">CERSUDRAFT_126496</name>
</gene>
<feature type="chain" id="PRO_5004024035" evidence="2">
    <location>
        <begin position="21"/>
        <end position="126"/>
    </location>
</feature>
<evidence type="ECO:0000256" key="2">
    <source>
        <dbReference type="SAM" id="SignalP"/>
    </source>
</evidence>
<proteinExistence type="predicted"/>
<name>M2R2A8_CERS8</name>
<dbReference type="SUPFAM" id="SSF50685">
    <property type="entry name" value="Barwin-like endoglucanases"/>
    <property type="match status" value="1"/>
</dbReference>
<dbReference type="HOGENOM" id="CLU_047639_6_2_1"/>
<evidence type="ECO:0000313" key="3">
    <source>
        <dbReference type="EMBL" id="EMD33016.1"/>
    </source>
</evidence>
<protein>
    <submittedName>
        <fullName evidence="3">Expansin-like protein</fullName>
    </submittedName>
</protein>
<evidence type="ECO:0000256" key="1">
    <source>
        <dbReference type="ARBA" id="ARBA00022729"/>
    </source>
</evidence>
<dbReference type="CDD" id="cd22191">
    <property type="entry name" value="DPBB_RlpA_EXP_N-like"/>
    <property type="match status" value="1"/>
</dbReference>
<dbReference type="InterPro" id="IPR036908">
    <property type="entry name" value="RlpA-like_sf"/>
</dbReference>